<comment type="similarity">
    <text evidence="1">Belongs to the WD repeat THOC6 family.</text>
</comment>
<sequence length="331" mass="36580">MLSAETDFGRALELLHMTVFSQCFSPCGKFLAVGNNLGQIGVFSLSSALSSEAKEQSKHPLHVLPAHQGPIYSLTGTERYLISAGDNQVKGWLWADISKKDCVPSWNRSAPARSSLETPEINSLVLNQKDNALLLAGGSCDIHCMDLETGAFTVNLKGHTDYIHCLSLRDHQHECVSGSEDGSVRLWDLRNGAQAHKVEVYKYQECARPQFGKWISCLATDSDWMVCGGGPLLSLWHLRSMTPTTIFPIQESQQQVQFYQDMILCAGQAPCINHCQINGEIRAQIPSTPRCVYSLCINEGSQENKVLTAAGSSARIDVFTNFRYRAFSLTF</sequence>
<gene>
    <name evidence="5" type="primary">THOC6</name>
</gene>
<dbReference type="InterPro" id="IPR042626">
    <property type="entry name" value="THOC6"/>
</dbReference>
<dbReference type="PROSITE" id="PS00678">
    <property type="entry name" value="WD_REPEATS_1"/>
    <property type="match status" value="1"/>
</dbReference>
<keyword evidence="6" id="KW-1185">Reference proteome</keyword>
<dbReference type="Pfam" id="PF00400">
    <property type="entry name" value="WD40"/>
    <property type="match status" value="2"/>
</dbReference>
<dbReference type="GO" id="GO:0006406">
    <property type="term" value="P:mRNA export from nucleus"/>
    <property type="evidence" value="ECO:0007669"/>
    <property type="project" value="TreeGrafter"/>
</dbReference>
<dbReference type="GO" id="GO:0000347">
    <property type="term" value="C:THO complex"/>
    <property type="evidence" value="ECO:0007669"/>
    <property type="project" value="TreeGrafter"/>
</dbReference>
<dbReference type="AlphaFoldDB" id="A0A8C5QMS5"/>
<evidence type="ECO:0000256" key="4">
    <source>
        <dbReference type="PROSITE-ProRule" id="PRU00221"/>
    </source>
</evidence>
<dbReference type="PROSITE" id="PS50294">
    <property type="entry name" value="WD_REPEATS_REGION"/>
    <property type="match status" value="1"/>
</dbReference>
<evidence type="ECO:0000313" key="6">
    <source>
        <dbReference type="Proteomes" id="UP000694569"/>
    </source>
</evidence>
<evidence type="ECO:0000256" key="2">
    <source>
        <dbReference type="ARBA" id="ARBA00022574"/>
    </source>
</evidence>
<dbReference type="PANTHER" id="PTHR44411:SF1">
    <property type="entry name" value="THO COMPLEX SUBUNIT 6 HOMOLOG"/>
    <property type="match status" value="1"/>
</dbReference>
<dbReference type="InterPro" id="IPR036322">
    <property type="entry name" value="WD40_repeat_dom_sf"/>
</dbReference>
<dbReference type="OrthoDB" id="273067at2759"/>
<evidence type="ECO:0000256" key="3">
    <source>
        <dbReference type="ARBA" id="ARBA00022737"/>
    </source>
</evidence>
<reference evidence="5" key="1">
    <citation type="submission" date="2025-08" db="UniProtKB">
        <authorList>
            <consortium name="Ensembl"/>
        </authorList>
    </citation>
    <scope>IDENTIFICATION</scope>
</reference>
<keyword evidence="2 4" id="KW-0853">WD repeat</keyword>
<dbReference type="SMART" id="SM00320">
    <property type="entry name" value="WD40"/>
    <property type="match status" value="2"/>
</dbReference>
<dbReference type="Gene3D" id="2.130.10.10">
    <property type="entry name" value="YVTN repeat-like/Quinoprotein amine dehydrogenase"/>
    <property type="match status" value="1"/>
</dbReference>
<dbReference type="Ensembl" id="ENSLLET00000042176.1">
    <property type="protein sequence ID" value="ENSLLEP00000040526.1"/>
    <property type="gene ID" value="ENSLLEG00000025785.1"/>
</dbReference>
<keyword evidence="3" id="KW-0677">Repeat</keyword>
<dbReference type="Proteomes" id="UP000694569">
    <property type="component" value="Unplaced"/>
</dbReference>
<accession>A0A8C5QMS5</accession>
<proteinExistence type="inferred from homology"/>
<protein>
    <submittedName>
        <fullName evidence="5">THO complex subunit 6</fullName>
    </submittedName>
</protein>
<reference evidence="5" key="2">
    <citation type="submission" date="2025-09" db="UniProtKB">
        <authorList>
            <consortium name="Ensembl"/>
        </authorList>
    </citation>
    <scope>IDENTIFICATION</scope>
</reference>
<dbReference type="InterPro" id="IPR019775">
    <property type="entry name" value="WD40_repeat_CS"/>
</dbReference>
<feature type="repeat" description="WD" evidence="4">
    <location>
        <begin position="156"/>
        <end position="197"/>
    </location>
</feature>
<dbReference type="SUPFAM" id="SSF50978">
    <property type="entry name" value="WD40 repeat-like"/>
    <property type="match status" value="1"/>
</dbReference>
<dbReference type="PANTHER" id="PTHR44411">
    <property type="entry name" value="THO COMPLEX SUBUNIT 6 HOMOLOG"/>
    <property type="match status" value="1"/>
</dbReference>
<evidence type="ECO:0000256" key="1">
    <source>
        <dbReference type="ARBA" id="ARBA00009728"/>
    </source>
</evidence>
<evidence type="ECO:0000313" key="5">
    <source>
        <dbReference type="Ensembl" id="ENSLLEP00000040526.1"/>
    </source>
</evidence>
<dbReference type="GeneTree" id="ENSGT00390000015278"/>
<organism evidence="5 6">
    <name type="scientific">Leptobrachium leishanense</name>
    <name type="common">Leishan spiny toad</name>
    <dbReference type="NCBI Taxonomy" id="445787"/>
    <lineage>
        <taxon>Eukaryota</taxon>
        <taxon>Metazoa</taxon>
        <taxon>Chordata</taxon>
        <taxon>Craniata</taxon>
        <taxon>Vertebrata</taxon>
        <taxon>Euteleostomi</taxon>
        <taxon>Amphibia</taxon>
        <taxon>Batrachia</taxon>
        <taxon>Anura</taxon>
        <taxon>Pelobatoidea</taxon>
        <taxon>Megophryidae</taxon>
        <taxon>Leptobrachium</taxon>
    </lineage>
</organism>
<name>A0A8C5QMS5_9ANUR</name>
<dbReference type="GO" id="GO:0000346">
    <property type="term" value="C:transcription export complex"/>
    <property type="evidence" value="ECO:0007669"/>
    <property type="project" value="TreeGrafter"/>
</dbReference>
<dbReference type="PROSITE" id="PS50082">
    <property type="entry name" value="WD_REPEATS_2"/>
    <property type="match status" value="1"/>
</dbReference>
<dbReference type="InterPro" id="IPR015943">
    <property type="entry name" value="WD40/YVTN_repeat-like_dom_sf"/>
</dbReference>
<dbReference type="InterPro" id="IPR001680">
    <property type="entry name" value="WD40_rpt"/>
</dbReference>